<proteinExistence type="inferred from homology"/>
<dbReference type="RefSeq" id="WP_379533582.1">
    <property type="nucleotide sequence ID" value="NZ_JBHSBI010000029.1"/>
</dbReference>
<reference evidence="6" key="1">
    <citation type="journal article" date="2019" name="Int. J. Syst. Evol. Microbiol.">
        <title>The Global Catalogue of Microorganisms (GCM) 10K type strain sequencing project: providing services to taxonomists for standard genome sequencing and annotation.</title>
        <authorList>
            <consortium name="The Broad Institute Genomics Platform"/>
            <consortium name="The Broad Institute Genome Sequencing Center for Infectious Disease"/>
            <person name="Wu L."/>
            <person name="Ma J."/>
        </authorList>
    </citation>
    <scope>NUCLEOTIDE SEQUENCE [LARGE SCALE GENOMIC DNA]</scope>
    <source>
        <strain evidence="6">TBRC 1276</strain>
    </source>
</reference>
<organism evidence="5 6">
    <name type="scientific">Nonomuraea purpurea</name>
    <dbReference type="NCBI Taxonomy" id="1849276"/>
    <lineage>
        <taxon>Bacteria</taxon>
        <taxon>Bacillati</taxon>
        <taxon>Actinomycetota</taxon>
        <taxon>Actinomycetes</taxon>
        <taxon>Streptosporangiales</taxon>
        <taxon>Streptosporangiaceae</taxon>
        <taxon>Nonomuraea</taxon>
    </lineage>
</organism>
<evidence type="ECO:0000256" key="2">
    <source>
        <dbReference type="ARBA" id="ARBA00023002"/>
    </source>
</evidence>
<dbReference type="InterPro" id="IPR055170">
    <property type="entry name" value="GFO_IDH_MocA-like_dom"/>
</dbReference>
<dbReference type="PANTHER" id="PTHR22604:SF105">
    <property type="entry name" value="TRANS-1,2-DIHYDROBENZENE-1,2-DIOL DEHYDROGENASE"/>
    <property type="match status" value="1"/>
</dbReference>
<dbReference type="InterPro" id="IPR050984">
    <property type="entry name" value="Gfo/Idh/MocA_domain"/>
</dbReference>
<feature type="domain" description="Gfo/Idh/MocA-like oxidoreductase N-terminal" evidence="3">
    <location>
        <begin position="11"/>
        <end position="129"/>
    </location>
</feature>
<dbReference type="InterPro" id="IPR036291">
    <property type="entry name" value="NAD(P)-bd_dom_sf"/>
</dbReference>
<sequence>MSERPPVSRPVRIGLLGCADIARRRTLPAILAEPAAELVAVAARDTNKAKVYAKEFGGEVVRDYEALLARPDVEAVYVPLPAGLHHEWIMRALDVGKHALVEKPLTTRYADTAEVLALAGARGLTLMENLTFLRHGLHSTVANLVTAGEIGELRAVHGVFGFPPLNPGDIRYRPDLGGGALLDVGVYPLSTARLFLRPDLEVVGATRTEDPEHGVDVAGGALLCSPDGRTAQIDFGFQHGYRCEYTLWGSQGSIFVDRAFTPPPTWRPTVRLKRQHDVQELVLPPEDQFATTLREFVTAVRTGGERAGVAERSRTLAGLVDEVRERARTLRAGQGLPGRGEDLIRRHG</sequence>
<keyword evidence="2" id="KW-0560">Oxidoreductase</keyword>
<dbReference type="PANTHER" id="PTHR22604">
    <property type="entry name" value="OXIDOREDUCTASES"/>
    <property type="match status" value="1"/>
</dbReference>
<evidence type="ECO:0000313" key="5">
    <source>
        <dbReference type="EMBL" id="MFC4013729.1"/>
    </source>
</evidence>
<dbReference type="SUPFAM" id="SSF55347">
    <property type="entry name" value="Glyceraldehyde-3-phosphate dehydrogenase-like, C-terminal domain"/>
    <property type="match status" value="1"/>
</dbReference>
<dbReference type="Pfam" id="PF22725">
    <property type="entry name" value="GFO_IDH_MocA_C3"/>
    <property type="match status" value="1"/>
</dbReference>
<accession>A0ABV8GLD6</accession>
<keyword evidence="6" id="KW-1185">Reference proteome</keyword>
<evidence type="ECO:0000259" key="3">
    <source>
        <dbReference type="Pfam" id="PF01408"/>
    </source>
</evidence>
<comment type="similarity">
    <text evidence="1">Belongs to the Gfo/Idh/MocA family.</text>
</comment>
<dbReference type="Pfam" id="PF01408">
    <property type="entry name" value="GFO_IDH_MocA"/>
    <property type="match status" value="1"/>
</dbReference>
<dbReference type="InterPro" id="IPR000683">
    <property type="entry name" value="Gfo/Idh/MocA-like_OxRdtase_N"/>
</dbReference>
<evidence type="ECO:0000313" key="6">
    <source>
        <dbReference type="Proteomes" id="UP001595851"/>
    </source>
</evidence>
<dbReference type="Gene3D" id="3.40.50.720">
    <property type="entry name" value="NAD(P)-binding Rossmann-like Domain"/>
    <property type="match status" value="1"/>
</dbReference>
<dbReference type="SUPFAM" id="SSF51735">
    <property type="entry name" value="NAD(P)-binding Rossmann-fold domains"/>
    <property type="match status" value="1"/>
</dbReference>
<comment type="caution">
    <text evidence="5">The sequence shown here is derived from an EMBL/GenBank/DDBJ whole genome shotgun (WGS) entry which is preliminary data.</text>
</comment>
<evidence type="ECO:0000259" key="4">
    <source>
        <dbReference type="Pfam" id="PF22725"/>
    </source>
</evidence>
<dbReference type="Proteomes" id="UP001595851">
    <property type="component" value="Unassembled WGS sequence"/>
</dbReference>
<name>A0ABV8GLD6_9ACTN</name>
<evidence type="ECO:0000256" key="1">
    <source>
        <dbReference type="ARBA" id="ARBA00010928"/>
    </source>
</evidence>
<dbReference type="EMBL" id="JBHSBI010000029">
    <property type="protein sequence ID" value="MFC4013729.1"/>
    <property type="molecule type" value="Genomic_DNA"/>
</dbReference>
<protein>
    <submittedName>
        <fullName evidence="5">Gfo/Idh/MocA family protein</fullName>
    </submittedName>
</protein>
<dbReference type="Gene3D" id="3.30.360.10">
    <property type="entry name" value="Dihydrodipicolinate Reductase, domain 2"/>
    <property type="match status" value="1"/>
</dbReference>
<feature type="domain" description="GFO/IDH/MocA-like oxidoreductase" evidence="4">
    <location>
        <begin position="140"/>
        <end position="254"/>
    </location>
</feature>
<gene>
    <name evidence="5" type="ORF">ACFOY2_41335</name>
</gene>